<dbReference type="InterPro" id="IPR029045">
    <property type="entry name" value="ClpP/crotonase-like_dom_sf"/>
</dbReference>
<dbReference type="PROSITE" id="PS50106">
    <property type="entry name" value="PDZ"/>
    <property type="match status" value="1"/>
</dbReference>
<dbReference type="SMART" id="SM00245">
    <property type="entry name" value="TSPc"/>
    <property type="match status" value="1"/>
</dbReference>
<dbReference type="Proteomes" id="UP000294746">
    <property type="component" value="Unassembled WGS sequence"/>
</dbReference>
<protein>
    <submittedName>
        <fullName evidence="7">Carboxyl-terminal processing protease</fullName>
    </submittedName>
</protein>
<dbReference type="SUPFAM" id="SSF52096">
    <property type="entry name" value="ClpP/crotonase"/>
    <property type="match status" value="1"/>
</dbReference>
<dbReference type="PANTHER" id="PTHR32060:SF29">
    <property type="entry name" value="CARBOXY-TERMINAL PROCESSING PROTEASE CTPB"/>
    <property type="match status" value="1"/>
</dbReference>
<dbReference type="EMBL" id="SLXV01000007">
    <property type="protein sequence ID" value="TCP69620.1"/>
    <property type="molecule type" value="Genomic_DNA"/>
</dbReference>
<dbReference type="PANTHER" id="PTHR32060">
    <property type="entry name" value="TAIL-SPECIFIC PROTEASE"/>
    <property type="match status" value="1"/>
</dbReference>
<dbReference type="SUPFAM" id="SSF50156">
    <property type="entry name" value="PDZ domain-like"/>
    <property type="match status" value="1"/>
</dbReference>
<accession>A0A4R2S0Z2</accession>
<dbReference type="GO" id="GO:0006508">
    <property type="term" value="P:proteolysis"/>
    <property type="evidence" value="ECO:0007669"/>
    <property type="project" value="UniProtKB-KW"/>
</dbReference>
<evidence type="ECO:0000256" key="4">
    <source>
        <dbReference type="ARBA" id="ARBA00022825"/>
    </source>
</evidence>
<dbReference type="InterPro" id="IPR036034">
    <property type="entry name" value="PDZ_sf"/>
</dbReference>
<dbReference type="InterPro" id="IPR036365">
    <property type="entry name" value="PGBD-like_sf"/>
</dbReference>
<evidence type="ECO:0000313" key="7">
    <source>
        <dbReference type="EMBL" id="TCP69620.1"/>
    </source>
</evidence>
<name>A0A4R2S0Z2_9BACL</name>
<dbReference type="GO" id="GO:0007165">
    <property type="term" value="P:signal transduction"/>
    <property type="evidence" value="ECO:0007669"/>
    <property type="project" value="TreeGrafter"/>
</dbReference>
<dbReference type="InterPro" id="IPR036366">
    <property type="entry name" value="PGBDSf"/>
</dbReference>
<dbReference type="SUPFAM" id="SSF47090">
    <property type="entry name" value="PGBD-like"/>
    <property type="match status" value="1"/>
</dbReference>
<keyword evidence="8" id="KW-1185">Reference proteome</keyword>
<dbReference type="GO" id="GO:0004175">
    <property type="term" value="F:endopeptidase activity"/>
    <property type="evidence" value="ECO:0007669"/>
    <property type="project" value="TreeGrafter"/>
</dbReference>
<evidence type="ECO:0000313" key="8">
    <source>
        <dbReference type="Proteomes" id="UP000294746"/>
    </source>
</evidence>
<dbReference type="InterPro" id="IPR041489">
    <property type="entry name" value="PDZ_6"/>
</dbReference>
<dbReference type="Gene3D" id="3.90.226.10">
    <property type="entry name" value="2-enoyl-CoA Hydratase, Chain A, domain 1"/>
    <property type="match status" value="1"/>
</dbReference>
<keyword evidence="3 5" id="KW-0378">Hydrolase</keyword>
<dbReference type="CDD" id="cd07560">
    <property type="entry name" value="Peptidase_S41_CPP"/>
    <property type="match status" value="1"/>
</dbReference>
<evidence type="ECO:0000259" key="6">
    <source>
        <dbReference type="PROSITE" id="PS50106"/>
    </source>
</evidence>
<evidence type="ECO:0000256" key="1">
    <source>
        <dbReference type="ARBA" id="ARBA00009179"/>
    </source>
</evidence>
<sequence>MNVEFRKKTVALLMAGSMLIGGVVTSAVMMTPWGKESLVQTSGKNSTPYQAKMDEAYRIIKERYVRDVADDKLIDGALKGMVQALGDPYSDYMNQTEAKEFLQDLDSSFSGIGAEVTIKNGRLTVVSPIKGSPAERAGIRPDDQILRVNEMSMEGLSVKEAVAKIRGPKGSKVNVEILRPGVSTVQKISVVRDEIPLITVHGKMLPDQVGYVQVTQFSKDTAAEFLKSIASLEKDGMKGLIIDVRQNPGGLLPAVQQMAEQLVPSKKPIFQVEAKDGPKKKFTSKVSEGKPYPIAMLINKGSASASEILAGALKESAGVPLVGETTFGKGTVQTAIDLADASNLKITVAKWLTPNGNWVDQHGGTKGIKPDVEVKPPAYTAAGPINADTPWKKDSNDLQVKNAQWMLDALGFAPGRTDGYFDGKTETSVTAFQKANGLSASGVVDKNTAEKLLNKFREHLQDPKQDAQLQVAVQTVKKNMK</sequence>
<evidence type="ECO:0000256" key="2">
    <source>
        <dbReference type="ARBA" id="ARBA00022670"/>
    </source>
</evidence>
<dbReference type="AlphaFoldDB" id="A0A4R2S0Z2"/>
<dbReference type="Pfam" id="PF17820">
    <property type="entry name" value="PDZ_6"/>
    <property type="match status" value="1"/>
</dbReference>
<keyword evidence="2 5" id="KW-0645">Protease</keyword>
<dbReference type="InterPro" id="IPR001478">
    <property type="entry name" value="PDZ"/>
</dbReference>
<comment type="caution">
    <text evidence="7">The sequence shown here is derived from an EMBL/GenBank/DDBJ whole genome shotgun (WGS) entry which is preliminary data.</text>
</comment>
<evidence type="ECO:0000256" key="3">
    <source>
        <dbReference type="ARBA" id="ARBA00022801"/>
    </source>
</evidence>
<proteinExistence type="inferred from homology"/>
<dbReference type="GO" id="GO:0008236">
    <property type="term" value="F:serine-type peptidase activity"/>
    <property type="evidence" value="ECO:0007669"/>
    <property type="project" value="UniProtKB-KW"/>
</dbReference>
<dbReference type="GO" id="GO:0030288">
    <property type="term" value="C:outer membrane-bounded periplasmic space"/>
    <property type="evidence" value="ECO:0007669"/>
    <property type="project" value="TreeGrafter"/>
</dbReference>
<evidence type="ECO:0000256" key="5">
    <source>
        <dbReference type="RuleBase" id="RU004404"/>
    </source>
</evidence>
<dbReference type="Pfam" id="PF22694">
    <property type="entry name" value="CtpB_N-like"/>
    <property type="match status" value="1"/>
</dbReference>
<feature type="domain" description="PDZ" evidence="6">
    <location>
        <begin position="102"/>
        <end position="166"/>
    </location>
</feature>
<comment type="similarity">
    <text evidence="1 5">Belongs to the peptidase S41A family.</text>
</comment>
<dbReference type="Gene3D" id="2.30.42.10">
    <property type="match status" value="1"/>
</dbReference>
<reference evidence="7 8" key="1">
    <citation type="submission" date="2019-03" db="EMBL/GenBank/DDBJ databases">
        <title>Genomic Encyclopedia of Type Strains, Phase IV (KMG-IV): sequencing the most valuable type-strain genomes for metagenomic binning, comparative biology and taxonomic classification.</title>
        <authorList>
            <person name="Goeker M."/>
        </authorList>
    </citation>
    <scope>NUCLEOTIDE SEQUENCE [LARGE SCALE GENOMIC DNA]</scope>
    <source>
        <strain evidence="7 8">DSM 46831</strain>
    </source>
</reference>
<dbReference type="CDD" id="cd06782">
    <property type="entry name" value="cpPDZ_CPP-like"/>
    <property type="match status" value="1"/>
</dbReference>
<dbReference type="InterPro" id="IPR005151">
    <property type="entry name" value="Tail-specific_protease"/>
</dbReference>
<organism evidence="7 8">
    <name type="scientific">Baia soyae</name>
    <dbReference type="NCBI Taxonomy" id="1544746"/>
    <lineage>
        <taxon>Bacteria</taxon>
        <taxon>Bacillati</taxon>
        <taxon>Bacillota</taxon>
        <taxon>Bacilli</taxon>
        <taxon>Bacillales</taxon>
        <taxon>Thermoactinomycetaceae</taxon>
        <taxon>Baia</taxon>
    </lineage>
</organism>
<dbReference type="NCBIfam" id="TIGR00225">
    <property type="entry name" value="prc"/>
    <property type="match status" value="1"/>
</dbReference>
<dbReference type="InterPro" id="IPR004447">
    <property type="entry name" value="Peptidase_S41A"/>
</dbReference>
<dbReference type="FunFam" id="2.30.42.10:FF:000063">
    <property type="entry name" value="Peptidase, S41 family"/>
    <property type="match status" value="1"/>
</dbReference>
<keyword evidence="4 5" id="KW-0720">Serine protease</keyword>
<dbReference type="InterPro" id="IPR002477">
    <property type="entry name" value="Peptidoglycan-bd-like"/>
</dbReference>
<dbReference type="Pfam" id="PF03572">
    <property type="entry name" value="Peptidase_S41"/>
    <property type="match status" value="1"/>
</dbReference>
<dbReference type="Pfam" id="PF01471">
    <property type="entry name" value="PG_binding_1"/>
    <property type="match status" value="1"/>
</dbReference>
<dbReference type="Gene3D" id="3.30.750.44">
    <property type="match status" value="1"/>
</dbReference>
<dbReference type="InterPro" id="IPR055210">
    <property type="entry name" value="CtpA/B_N"/>
</dbReference>
<dbReference type="SMART" id="SM00228">
    <property type="entry name" value="PDZ"/>
    <property type="match status" value="1"/>
</dbReference>
<gene>
    <name evidence="7" type="ORF">EDD57_10757</name>
</gene>
<dbReference type="Gene3D" id="1.10.101.10">
    <property type="entry name" value="PGBD-like superfamily/PGBD"/>
    <property type="match status" value="1"/>
</dbReference>